<sequence>MSLSKLPDTLLSTIQPFDNHSAFPQSVTHPFCSDAEKTCTTLQELIHATHQVSTSLTAYAPRSLLNQKLVSVLRQHSSIAHTLHTSDQNIRHLTHSIKTQAGKDYGESIPLDPGILADWCISRIAACGSSAGMETFRDEGKEGTVTVLLGGKVLVIDVDFAIDRSDPQKARIKSVNVKTSYAATNDSSSNTANANRSPFLDKFLSNSIQAFCNQLQDGDRDNVQASVRVKLISEQLQYLVLLDGLASRKDSAGVKWFTDLDEQWPMLEGLTRQEGAVIASSLSGSHAPLDIFLQRAHALPLPYLNCPSLSFLVYLSPAAYLSLIRQPRVVQTEGQEMNLDISISQLREYLASRPQGVTLGTLRLIPRSGVQLYPASMSMPSLTPRPTFPLYLKGSELEHAFLEAPTTSSTLVSSSAESYGWVLDFTQGGRQAGVVLSQSRMREIETIINPLGGMDTVGILSLQPASWVNLLLSPDSPLPSERYVATYRSPSGAHPPLSLRLICPNEPGFILQKVPVHNLREVWGILEVIG</sequence>
<dbReference type="InParanoid" id="A0A0C2XHI8"/>
<evidence type="ECO:0000313" key="1">
    <source>
        <dbReference type="EMBL" id="KIL68906.1"/>
    </source>
</evidence>
<dbReference type="OrthoDB" id="544685at2759"/>
<dbReference type="Proteomes" id="UP000054549">
    <property type="component" value="Unassembled WGS sequence"/>
</dbReference>
<reference evidence="1 2" key="1">
    <citation type="submission" date="2014-04" db="EMBL/GenBank/DDBJ databases">
        <title>Evolutionary Origins and Diversification of the Mycorrhizal Mutualists.</title>
        <authorList>
            <consortium name="DOE Joint Genome Institute"/>
            <consortium name="Mycorrhizal Genomics Consortium"/>
            <person name="Kohler A."/>
            <person name="Kuo A."/>
            <person name="Nagy L.G."/>
            <person name="Floudas D."/>
            <person name="Copeland A."/>
            <person name="Barry K.W."/>
            <person name="Cichocki N."/>
            <person name="Veneault-Fourrey C."/>
            <person name="LaButti K."/>
            <person name="Lindquist E.A."/>
            <person name="Lipzen A."/>
            <person name="Lundell T."/>
            <person name="Morin E."/>
            <person name="Murat C."/>
            <person name="Riley R."/>
            <person name="Ohm R."/>
            <person name="Sun H."/>
            <person name="Tunlid A."/>
            <person name="Henrissat B."/>
            <person name="Grigoriev I.V."/>
            <person name="Hibbett D.S."/>
            <person name="Martin F."/>
        </authorList>
    </citation>
    <scope>NUCLEOTIDE SEQUENCE [LARGE SCALE GENOMIC DNA]</scope>
    <source>
        <strain evidence="1 2">Koide BX008</strain>
    </source>
</reference>
<dbReference type="HOGENOM" id="CLU_014572_0_0_1"/>
<protein>
    <recommendedName>
        <fullName evidence="3">Mediator complex subunit 1</fullName>
    </recommendedName>
</protein>
<organism evidence="1 2">
    <name type="scientific">Amanita muscaria (strain Koide BX008)</name>
    <dbReference type="NCBI Taxonomy" id="946122"/>
    <lineage>
        <taxon>Eukaryota</taxon>
        <taxon>Fungi</taxon>
        <taxon>Dikarya</taxon>
        <taxon>Basidiomycota</taxon>
        <taxon>Agaricomycotina</taxon>
        <taxon>Agaricomycetes</taxon>
        <taxon>Agaricomycetidae</taxon>
        <taxon>Agaricales</taxon>
        <taxon>Pluteineae</taxon>
        <taxon>Amanitaceae</taxon>
        <taxon>Amanita</taxon>
    </lineage>
</organism>
<name>A0A0C2XHI8_AMAMK</name>
<dbReference type="STRING" id="946122.A0A0C2XHI8"/>
<accession>A0A0C2XHI8</accession>
<gene>
    <name evidence="1" type="ORF">M378DRAFT_158045</name>
</gene>
<dbReference type="EMBL" id="KN818227">
    <property type="protein sequence ID" value="KIL68906.1"/>
    <property type="molecule type" value="Genomic_DNA"/>
</dbReference>
<proteinExistence type="predicted"/>
<evidence type="ECO:0000313" key="2">
    <source>
        <dbReference type="Proteomes" id="UP000054549"/>
    </source>
</evidence>
<evidence type="ECO:0008006" key="3">
    <source>
        <dbReference type="Google" id="ProtNLM"/>
    </source>
</evidence>
<keyword evidence="2" id="KW-1185">Reference proteome</keyword>
<dbReference type="AlphaFoldDB" id="A0A0C2XHI8"/>